<evidence type="ECO:0000256" key="1">
    <source>
        <dbReference type="SAM" id="MobiDB-lite"/>
    </source>
</evidence>
<feature type="compositionally biased region" description="Low complexity" evidence="1">
    <location>
        <begin position="74"/>
        <end position="83"/>
    </location>
</feature>
<dbReference type="Proteomes" id="UP000775213">
    <property type="component" value="Unassembled WGS sequence"/>
</dbReference>
<feature type="region of interest" description="Disordered" evidence="1">
    <location>
        <begin position="65"/>
        <end position="186"/>
    </location>
</feature>
<gene>
    <name evidence="2" type="ORF">IEQ34_007890</name>
</gene>
<organism evidence="2 3">
    <name type="scientific">Dendrobium chrysotoxum</name>
    <name type="common">Orchid</name>
    <dbReference type="NCBI Taxonomy" id="161865"/>
    <lineage>
        <taxon>Eukaryota</taxon>
        <taxon>Viridiplantae</taxon>
        <taxon>Streptophyta</taxon>
        <taxon>Embryophyta</taxon>
        <taxon>Tracheophyta</taxon>
        <taxon>Spermatophyta</taxon>
        <taxon>Magnoliopsida</taxon>
        <taxon>Liliopsida</taxon>
        <taxon>Asparagales</taxon>
        <taxon>Orchidaceae</taxon>
        <taxon>Epidendroideae</taxon>
        <taxon>Malaxideae</taxon>
        <taxon>Dendrobiinae</taxon>
        <taxon>Dendrobium</taxon>
    </lineage>
</organism>
<proteinExistence type="predicted"/>
<evidence type="ECO:0000313" key="3">
    <source>
        <dbReference type="Proteomes" id="UP000775213"/>
    </source>
</evidence>
<accession>A0AAV7H713</accession>
<feature type="compositionally biased region" description="Polar residues" evidence="1">
    <location>
        <begin position="94"/>
        <end position="127"/>
    </location>
</feature>
<reference evidence="2 3" key="1">
    <citation type="journal article" date="2021" name="Hortic Res">
        <title>Chromosome-scale assembly of the Dendrobium chrysotoxum genome enhances the understanding of orchid evolution.</title>
        <authorList>
            <person name="Zhang Y."/>
            <person name="Zhang G.Q."/>
            <person name="Zhang D."/>
            <person name="Liu X.D."/>
            <person name="Xu X.Y."/>
            <person name="Sun W.H."/>
            <person name="Yu X."/>
            <person name="Zhu X."/>
            <person name="Wang Z.W."/>
            <person name="Zhao X."/>
            <person name="Zhong W.Y."/>
            <person name="Chen H."/>
            <person name="Yin W.L."/>
            <person name="Huang T."/>
            <person name="Niu S.C."/>
            <person name="Liu Z.J."/>
        </authorList>
    </citation>
    <scope>NUCLEOTIDE SEQUENCE [LARGE SCALE GENOMIC DNA]</scope>
    <source>
        <strain evidence="2">Lindl</strain>
    </source>
</reference>
<sequence length="239" mass="26011">MSYPAARALPGCLRPARVPAEDACMPAKAARALLCRPRGPLGCSRACLLADAAARLRLLATRRLPPAAPPPAVQSPARSGSGRAPRRRFSSPPVSWQLTLDRLSSSATVPSPAQTPTLPQPSSTQRALRNPLWKGEPRYEVEEPNPCKPDHDHAPLCSPRAQRSPTQPSMPKRNATHSIPSRQRSPSPVWHLASLHFQRQHTQLSHVLACLTNQEPHAILVQLRVVEVLQEQPASHKGG</sequence>
<name>A0AAV7H713_DENCH</name>
<keyword evidence="3" id="KW-1185">Reference proteome</keyword>
<comment type="caution">
    <text evidence="2">The sequence shown here is derived from an EMBL/GenBank/DDBJ whole genome shotgun (WGS) entry which is preliminary data.</text>
</comment>
<feature type="compositionally biased region" description="Polar residues" evidence="1">
    <location>
        <begin position="176"/>
        <end position="186"/>
    </location>
</feature>
<evidence type="ECO:0000313" key="2">
    <source>
        <dbReference type="EMBL" id="KAH0463308.1"/>
    </source>
</evidence>
<dbReference type="AlphaFoldDB" id="A0AAV7H713"/>
<dbReference type="EMBL" id="JAGFBR010000008">
    <property type="protein sequence ID" value="KAH0463308.1"/>
    <property type="molecule type" value="Genomic_DNA"/>
</dbReference>
<protein>
    <submittedName>
        <fullName evidence="2">Uncharacterized protein</fullName>
    </submittedName>
</protein>